<gene>
    <name evidence="1" type="primary">jg4176</name>
    <name evidence="1" type="ORF">PAEG_LOCUS23337</name>
</gene>
<proteinExistence type="predicted"/>
<dbReference type="EMBL" id="CAKXAJ010026146">
    <property type="protein sequence ID" value="CAH2258429.1"/>
    <property type="molecule type" value="Genomic_DNA"/>
</dbReference>
<protein>
    <submittedName>
        <fullName evidence="1">Jg4176 protein</fullName>
    </submittedName>
</protein>
<comment type="caution">
    <text evidence="1">The sequence shown here is derived from an EMBL/GenBank/DDBJ whole genome shotgun (WGS) entry which is preliminary data.</text>
</comment>
<evidence type="ECO:0000313" key="1">
    <source>
        <dbReference type="EMBL" id="CAH2258429.1"/>
    </source>
</evidence>
<name>A0A8S4SC08_9NEOP</name>
<accession>A0A8S4SC08</accession>
<sequence length="84" mass="9544">MAAPHWWAQYWSNPIEPLDASHTTVVFGVEFQIGSSLKDMSSNVRLSVDIRMMITRHIPRGCLDGCLRRPSSCYTEDVKFVLTS</sequence>
<organism evidence="1 2">
    <name type="scientific">Pararge aegeria aegeria</name>
    <dbReference type="NCBI Taxonomy" id="348720"/>
    <lineage>
        <taxon>Eukaryota</taxon>
        <taxon>Metazoa</taxon>
        <taxon>Ecdysozoa</taxon>
        <taxon>Arthropoda</taxon>
        <taxon>Hexapoda</taxon>
        <taxon>Insecta</taxon>
        <taxon>Pterygota</taxon>
        <taxon>Neoptera</taxon>
        <taxon>Endopterygota</taxon>
        <taxon>Lepidoptera</taxon>
        <taxon>Glossata</taxon>
        <taxon>Ditrysia</taxon>
        <taxon>Papilionoidea</taxon>
        <taxon>Nymphalidae</taxon>
        <taxon>Satyrinae</taxon>
        <taxon>Satyrini</taxon>
        <taxon>Parargina</taxon>
        <taxon>Pararge</taxon>
    </lineage>
</organism>
<dbReference type="AlphaFoldDB" id="A0A8S4SC08"/>
<reference evidence="1" key="1">
    <citation type="submission" date="2022-03" db="EMBL/GenBank/DDBJ databases">
        <authorList>
            <person name="Lindestad O."/>
        </authorList>
    </citation>
    <scope>NUCLEOTIDE SEQUENCE</scope>
</reference>
<dbReference type="Proteomes" id="UP000838756">
    <property type="component" value="Unassembled WGS sequence"/>
</dbReference>
<keyword evidence="2" id="KW-1185">Reference proteome</keyword>
<evidence type="ECO:0000313" key="2">
    <source>
        <dbReference type="Proteomes" id="UP000838756"/>
    </source>
</evidence>